<sequence length="291" mass="33686">MKKGQQLGELDAMSRSRTKRVALTKKIRSDYLDEIRDIVHQTDFLLKHTNAPPRRLPGWLSSPKPIEKIVVKIPEDPEEKYRFLNTPPKSLTPKRPLKKVHLTKRFNGGVDDYVYTSKVKLSKLEDEYPQKDEQLTPQKDEFDEEEMILSPASENSETEKIVMENAEEEKANKIEELITEKMNDTMDELIEIFDEPKPARSESFENSPLALNHQKENSPEEEEKIEKPTNQDNKFNTPTKSDEIHEEEEEIILPGSPDALNKDIFAQESSDADSDINFEVDALIEKYKNMN</sequence>
<feature type="compositionally biased region" description="Polar residues" evidence="2">
    <location>
        <begin position="230"/>
        <end position="239"/>
    </location>
</feature>
<name>A2EE63_TRIV3</name>
<dbReference type="KEGG" id="tva:4766974"/>
<dbReference type="InParanoid" id="A2EE63"/>
<dbReference type="VEuPathDB" id="TrichDB:TVAG_180340"/>
<accession>A2EE63</accession>
<feature type="region of interest" description="Disordered" evidence="2">
    <location>
        <begin position="195"/>
        <end position="248"/>
    </location>
</feature>
<protein>
    <submittedName>
        <fullName evidence="3">Uncharacterized protein</fullName>
    </submittedName>
</protein>
<feature type="coiled-coil region" evidence="1">
    <location>
        <begin position="156"/>
        <end position="183"/>
    </location>
</feature>
<keyword evidence="1" id="KW-0175">Coiled coil</keyword>
<dbReference type="RefSeq" id="XP_001321283.1">
    <property type="nucleotide sequence ID" value="XM_001321248.1"/>
</dbReference>
<evidence type="ECO:0000256" key="1">
    <source>
        <dbReference type="SAM" id="Coils"/>
    </source>
</evidence>
<evidence type="ECO:0000313" key="3">
    <source>
        <dbReference type="EMBL" id="EAY09060.1"/>
    </source>
</evidence>
<dbReference type="VEuPathDB" id="TrichDB:TVAGG3_0614270"/>
<organism evidence="3 4">
    <name type="scientific">Trichomonas vaginalis (strain ATCC PRA-98 / G3)</name>
    <dbReference type="NCBI Taxonomy" id="412133"/>
    <lineage>
        <taxon>Eukaryota</taxon>
        <taxon>Metamonada</taxon>
        <taxon>Parabasalia</taxon>
        <taxon>Trichomonadida</taxon>
        <taxon>Trichomonadidae</taxon>
        <taxon>Trichomonas</taxon>
    </lineage>
</organism>
<dbReference type="EMBL" id="DS113365">
    <property type="protein sequence ID" value="EAY09060.1"/>
    <property type="molecule type" value="Genomic_DNA"/>
</dbReference>
<reference evidence="3" key="1">
    <citation type="submission" date="2006-10" db="EMBL/GenBank/DDBJ databases">
        <authorList>
            <person name="Amadeo P."/>
            <person name="Zhao Q."/>
            <person name="Wortman J."/>
            <person name="Fraser-Liggett C."/>
            <person name="Carlton J."/>
        </authorList>
    </citation>
    <scope>NUCLEOTIDE SEQUENCE</scope>
    <source>
        <strain evidence="3">G3</strain>
    </source>
</reference>
<reference evidence="3" key="2">
    <citation type="journal article" date="2007" name="Science">
        <title>Draft genome sequence of the sexually transmitted pathogen Trichomonas vaginalis.</title>
        <authorList>
            <person name="Carlton J.M."/>
            <person name="Hirt R.P."/>
            <person name="Silva J.C."/>
            <person name="Delcher A.L."/>
            <person name="Schatz M."/>
            <person name="Zhao Q."/>
            <person name="Wortman J.R."/>
            <person name="Bidwell S.L."/>
            <person name="Alsmark U.C.M."/>
            <person name="Besteiro S."/>
            <person name="Sicheritz-Ponten T."/>
            <person name="Noel C.J."/>
            <person name="Dacks J.B."/>
            <person name="Foster P.G."/>
            <person name="Simillion C."/>
            <person name="Van de Peer Y."/>
            <person name="Miranda-Saavedra D."/>
            <person name="Barton G.J."/>
            <person name="Westrop G.D."/>
            <person name="Mueller S."/>
            <person name="Dessi D."/>
            <person name="Fiori P.L."/>
            <person name="Ren Q."/>
            <person name="Paulsen I."/>
            <person name="Zhang H."/>
            <person name="Bastida-Corcuera F.D."/>
            <person name="Simoes-Barbosa A."/>
            <person name="Brown M.T."/>
            <person name="Hayes R.D."/>
            <person name="Mukherjee M."/>
            <person name="Okumura C.Y."/>
            <person name="Schneider R."/>
            <person name="Smith A.J."/>
            <person name="Vanacova S."/>
            <person name="Villalvazo M."/>
            <person name="Haas B.J."/>
            <person name="Pertea M."/>
            <person name="Feldblyum T.V."/>
            <person name="Utterback T.R."/>
            <person name="Shu C.L."/>
            <person name="Osoegawa K."/>
            <person name="de Jong P.J."/>
            <person name="Hrdy I."/>
            <person name="Horvathova L."/>
            <person name="Zubacova Z."/>
            <person name="Dolezal P."/>
            <person name="Malik S.B."/>
            <person name="Logsdon J.M. Jr."/>
            <person name="Henze K."/>
            <person name="Gupta A."/>
            <person name="Wang C.C."/>
            <person name="Dunne R.L."/>
            <person name="Upcroft J.A."/>
            <person name="Upcroft P."/>
            <person name="White O."/>
            <person name="Salzberg S.L."/>
            <person name="Tang P."/>
            <person name="Chiu C.-H."/>
            <person name="Lee Y.-S."/>
            <person name="Embley T.M."/>
            <person name="Coombs G.H."/>
            <person name="Mottram J.C."/>
            <person name="Tachezy J."/>
            <person name="Fraser-Liggett C.M."/>
            <person name="Johnson P.J."/>
        </authorList>
    </citation>
    <scope>NUCLEOTIDE SEQUENCE [LARGE SCALE GENOMIC DNA]</scope>
    <source>
        <strain evidence="3">G3</strain>
    </source>
</reference>
<evidence type="ECO:0000256" key="2">
    <source>
        <dbReference type="SAM" id="MobiDB-lite"/>
    </source>
</evidence>
<feature type="compositionally biased region" description="Basic and acidic residues" evidence="2">
    <location>
        <begin position="213"/>
        <end position="229"/>
    </location>
</feature>
<evidence type="ECO:0000313" key="4">
    <source>
        <dbReference type="Proteomes" id="UP000001542"/>
    </source>
</evidence>
<dbReference type="Proteomes" id="UP000001542">
    <property type="component" value="Unassembled WGS sequence"/>
</dbReference>
<proteinExistence type="predicted"/>
<gene>
    <name evidence="3" type="ORF">TVAG_180340</name>
</gene>
<keyword evidence="4" id="KW-1185">Reference proteome</keyword>
<dbReference type="AlphaFoldDB" id="A2EE63"/>